<sequence>MTSPQRKMICHRQLADRLSFMVLTAVYLSLFLVYCWTKSTGTLTNLKGKIFGPALKLSRSSRPRVFASTRFWHAQRDPINLSGDKQALKSTDPQNKPPNPAGSEVHEGNIILVTLDKLSAEHRQELEQMMSSMKDKFMNSFKETRQGTIVQKYKLKVVAADEVGSSSAQGDKGTAGEPGDKDGSGLQPQFDNFQDRIDYAMQHALINQSGVLVNTLTNMVKTMVDGTIAEHQVTEPVYLPGGVFPNYKPLVTGNQQGSSNTPSTLLMAPVTTSAPAAPSSAQRQMTNPRLYTREQPQHGGQNINRLTQEQVAAMFFPNPPAANPALPSQHMPPRQQITQPIQ</sequence>
<feature type="region of interest" description="Disordered" evidence="1">
    <location>
        <begin position="164"/>
        <end position="189"/>
    </location>
</feature>
<dbReference type="Proteomes" id="UP000000763">
    <property type="component" value="Chromosome 10"/>
</dbReference>
<feature type="region of interest" description="Disordered" evidence="1">
    <location>
        <begin position="317"/>
        <end position="342"/>
    </location>
</feature>
<gene>
    <name evidence="2" type="primary">OSJNAa0053D03.12</name>
</gene>
<name>Q7G3X6_ORYSJ</name>
<dbReference type="AlphaFoldDB" id="Q7G3X6"/>
<organism evidence="2 3">
    <name type="scientific">Oryza sativa subsp. japonica</name>
    <name type="common">Rice</name>
    <dbReference type="NCBI Taxonomy" id="39947"/>
    <lineage>
        <taxon>Eukaryota</taxon>
        <taxon>Viridiplantae</taxon>
        <taxon>Streptophyta</taxon>
        <taxon>Embryophyta</taxon>
        <taxon>Tracheophyta</taxon>
        <taxon>Spermatophyta</taxon>
        <taxon>Magnoliopsida</taxon>
        <taxon>Liliopsida</taxon>
        <taxon>Poales</taxon>
        <taxon>Poaceae</taxon>
        <taxon>BOP clade</taxon>
        <taxon>Oryzoideae</taxon>
        <taxon>Oryzeae</taxon>
        <taxon>Oryzinae</taxon>
        <taxon>Oryza</taxon>
        <taxon>Oryza sativa</taxon>
    </lineage>
</organism>
<reference evidence="3" key="1">
    <citation type="journal article" date="2005" name="Nature">
        <title>The map-based sequence of the rice genome.</title>
        <authorList>
            <consortium name="International rice genome sequencing project (IRGSP)"/>
            <person name="Matsumoto T."/>
            <person name="Wu J."/>
            <person name="Kanamori H."/>
            <person name="Katayose Y."/>
            <person name="Fujisawa M."/>
            <person name="Namiki N."/>
            <person name="Mizuno H."/>
            <person name="Yamamoto K."/>
            <person name="Antonio B.A."/>
            <person name="Baba T."/>
            <person name="Sakata K."/>
            <person name="Nagamura Y."/>
            <person name="Aoki H."/>
            <person name="Arikawa K."/>
            <person name="Arita K."/>
            <person name="Bito T."/>
            <person name="Chiden Y."/>
            <person name="Fujitsuka N."/>
            <person name="Fukunaka R."/>
            <person name="Hamada M."/>
            <person name="Harada C."/>
            <person name="Hayashi A."/>
            <person name="Hijishita S."/>
            <person name="Honda M."/>
            <person name="Hosokawa S."/>
            <person name="Ichikawa Y."/>
            <person name="Idonuma A."/>
            <person name="Iijima M."/>
            <person name="Ikeda M."/>
            <person name="Ikeno M."/>
            <person name="Ito K."/>
            <person name="Ito S."/>
            <person name="Ito T."/>
            <person name="Ito Y."/>
            <person name="Ito Y."/>
            <person name="Iwabuchi A."/>
            <person name="Kamiya K."/>
            <person name="Karasawa W."/>
            <person name="Kurita K."/>
            <person name="Katagiri S."/>
            <person name="Kikuta A."/>
            <person name="Kobayashi H."/>
            <person name="Kobayashi N."/>
            <person name="Machita K."/>
            <person name="Maehara T."/>
            <person name="Masukawa M."/>
            <person name="Mizubayashi T."/>
            <person name="Mukai Y."/>
            <person name="Nagasaki H."/>
            <person name="Nagata Y."/>
            <person name="Naito S."/>
            <person name="Nakashima M."/>
            <person name="Nakama Y."/>
            <person name="Nakamichi Y."/>
            <person name="Nakamura M."/>
            <person name="Meguro A."/>
            <person name="Negishi M."/>
            <person name="Ohta I."/>
            <person name="Ohta T."/>
            <person name="Okamoto M."/>
            <person name="Ono N."/>
            <person name="Saji S."/>
            <person name="Sakaguchi M."/>
            <person name="Sakai K."/>
            <person name="Shibata M."/>
            <person name="Shimokawa T."/>
            <person name="Song J."/>
            <person name="Takazaki Y."/>
            <person name="Terasawa K."/>
            <person name="Tsugane M."/>
            <person name="Tsuji K."/>
            <person name="Ueda S."/>
            <person name="Waki K."/>
            <person name="Yamagata H."/>
            <person name="Yamamoto M."/>
            <person name="Yamamoto S."/>
            <person name="Yamane H."/>
            <person name="Yoshiki S."/>
            <person name="Yoshihara R."/>
            <person name="Yukawa K."/>
            <person name="Zhong H."/>
            <person name="Yano M."/>
            <person name="Yuan Q."/>
            <person name="Ouyang S."/>
            <person name="Liu J."/>
            <person name="Jones K.M."/>
            <person name="Gansberger K."/>
            <person name="Moffat K."/>
            <person name="Hill J."/>
            <person name="Bera J."/>
            <person name="Fadrosh D."/>
            <person name="Jin S."/>
            <person name="Johri S."/>
            <person name="Kim M."/>
            <person name="Overton L."/>
            <person name="Reardon M."/>
            <person name="Tsitrin T."/>
            <person name="Vuong H."/>
            <person name="Weaver B."/>
            <person name="Ciecko A."/>
            <person name="Tallon L."/>
            <person name="Jackson J."/>
            <person name="Pai G."/>
            <person name="Aken S.V."/>
            <person name="Utterback T."/>
            <person name="Reidmuller S."/>
            <person name="Feldblyum T."/>
            <person name="Hsiao J."/>
            <person name="Zismann V."/>
            <person name="Iobst S."/>
            <person name="de Vazeille A.R."/>
            <person name="Buell C.R."/>
            <person name="Ying K."/>
            <person name="Li Y."/>
            <person name="Lu T."/>
            <person name="Huang Y."/>
            <person name="Zhao Q."/>
            <person name="Feng Q."/>
            <person name="Zhang L."/>
            <person name="Zhu J."/>
            <person name="Weng Q."/>
            <person name="Mu J."/>
            <person name="Lu Y."/>
            <person name="Fan D."/>
            <person name="Liu Y."/>
            <person name="Guan J."/>
            <person name="Zhang Y."/>
            <person name="Yu S."/>
            <person name="Liu X."/>
            <person name="Zhang Y."/>
            <person name="Hong G."/>
            <person name="Han B."/>
            <person name="Choisne N."/>
            <person name="Demange N."/>
            <person name="Orjeda G."/>
            <person name="Samain S."/>
            <person name="Cattolico L."/>
            <person name="Pelletier E."/>
            <person name="Couloux A."/>
            <person name="Segurens B."/>
            <person name="Wincker P."/>
            <person name="D'Hont A."/>
            <person name="Scarpelli C."/>
            <person name="Weissenbach J."/>
            <person name="Salanoubat M."/>
            <person name="Quetier F."/>
            <person name="Yu Y."/>
            <person name="Kim H.R."/>
            <person name="Rambo T."/>
            <person name="Currie J."/>
            <person name="Collura K."/>
            <person name="Luo M."/>
            <person name="Yang T."/>
            <person name="Ammiraju J.S.S."/>
            <person name="Engler F."/>
            <person name="Soderlund C."/>
            <person name="Wing R.A."/>
            <person name="Palmer L.E."/>
            <person name="de la Bastide M."/>
            <person name="Spiegel L."/>
            <person name="Nascimento L."/>
            <person name="Zutavern T."/>
            <person name="O'Shaughnessy A."/>
            <person name="Dike S."/>
            <person name="Dedhia N."/>
            <person name="Preston R."/>
            <person name="Balija V."/>
            <person name="McCombie W.R."/>
            <person name="Chow T."/>
            <person name="Chen H."/>
            <person name="Chung M."/>
            <person name="Chen C."/>
            <person name="Shaw J."/>
            <person name="Wu H."/>
            <person name="Hsiao K."/>
            <person name="Chao Y."/>
            <person name="Chu M."/>
            <person name="Cheng C."/>
            <person name="Hour A."/>
            <person name="Lee P."/>
            <person name="Lin S."/>
            <person name="Lin Y."/>
            <person name="Liou J."/>
            <person name="Liu S."/>
            <person name="Hsing Y."/>
            <person name="Raghuvanshi S."/>
            <person name="Mohanty A."/>
            <person name="Bharti A.K."/>
            <person name="Gaur A."/>
            <person name="Gupta V."/>
            <person name="Kumar D."/>
            <person name="Ravi V."/>
            <person name="Vij S."/>
            <person name="Kapur A."/>
            <person name="Khurana P."/>
            <person name="Khurana P."/>
            <person name="Khurana J.P."/>
            <person name="Tyagi A.K."/>
            <person name="Gaikwad K."/>
            <person name="Singh A."/>
            <person name="Dalal V."/>
            <person name="Srivastava S."/>
            <person name="Dixit A."/>
            <person name="Pal A.K."/>
            <person name="Ghazi I.A."/>
            <person name="Yadav M."/>
            <person name="Pandit A."/>
            <person name="Bhargava A."/>
            <person name="Sureshbabu K."/>
            <person name="Batra K."/>
            <person name="Sharma T.R."/>
            <person name="Mohapatra T."/>
            <person name="Singh N.K."/>
            <person name="Messing J."/>
            <person name="Nelson A.B."/>
            <person name="Fuks G."/>
            <person name="Kavchok S."/>
            <person name="Keizer G."/>
            <person name="Linton E."/>
            <person name="Llaca V."/>
            <person name="Song R."/>
            <person name="Tanyolac B."/>
            <person name="Young S."/>
            <person name="Ho-Il K."/>
            <person name="Hahn J.H."/>
            <person name="Sangsakoo G."/>
            <person name="Vanavichit A."/>
            <person name="de Mattos Luiz.A.T."/>
            <person name="Zimmer P.D."/>
            <person name="Malone G."/>
            <person name="Dellagostin O."/>
            <person name="de Oliveira A.C."/>
            <person name="Bevan M."/>
            <person name="Bancroft I."/>
            <person name="Minx P."/>
            <person name="Cordum H."/>
            <person name="Wilson R."/>
            <person name="Cheng Z."/>
            <person name="Jin W."/>
            <person name="Jiang J."/>
            <person name="Leong S.A."/>
            <person name="Iwama H."/>
            <person name="Gojobori T."/>
            <person name="Itoh T."/>
            <person name="Niimura Y."/>
            <person name="Fujii Y."/>
            <person name="Habara T."/>
            <person name="Sakai H."/>
            <person name="Sato Y."/>
            <person name="Wilson G."/>
            <person name="Kumar K."/>
            <person name="McCouch S."/>
            <person name="Juretic N."/>
            <person name="Hoen D."/>
            <person name="Wright S."/>
            <person name="Bruskiewich R."/>
            <person name="Bureau T."/>
            <person name="Miyao A."/>
            <person name="Hirochika H."/>
            <person name="Nishikawa T."/>
            <person name="Kadowaki K."/>
            <person name="Sugiura M."/>
            <person name="Burr B."/>
            <person name="Sasaki T."/>
        </authorList>
    </citation>
    <scope>NUCLEOTIDE SEQUENCE [LARGE SCALE GENOMIC DNA]</scope>
    <source>
        <strain evidence="3">cv. Nipponbare</strain>
    </source>
</reference>
<dbReference type="EMBL" id="AC131968">
    <property type="protein sequence ID" value="AAN04947.1"/>
    <property type="molecule type" value="Genomic_DNA"/>
</dbReference>
<accession>Q7G3X6</accession>
<evidence type="ECO:0000313" key="3">
    <source>
        <dbReference type="Proteomes" id="UP000000763"/>
    </source>
</evidence>
<protein>
    <submittedName>
        <fullName evidence="2">Retroelement</fullName>
    </submittedName>
</protein>
<feature type="region of interest" description="Disordered" evidence="1">
    <location>
        <begin position="83"/>
        <end position="106"/>
    </location>
</feature>
<reference evidence="3" key="2">
    <citation type="journal article" date="2008" name="Nucleic Acids Res.">
        <title>The rice annotation project database (RAP-DB): 2008 update.</title>
        <authorList>
            <consortium name="The rice annotation project (RAP)"/>
        </authorList>
    </citation>
    <scope>GENOME REANNOTATION</scope>
    <source>
        <strain evidence="3">cv. Nipponbare</strain>
    </source>
</reference>
<evidence type="ECO:0000256" key="1">
    <source>
        <dbReference type="SAM" id="MobiDB-lite"/>
    </source>
</evidence>
<evidence type="ECO:0000313" key="2">
    <source>
        <dbReference type="EMBL" id="AAN04947.1"/>
    </source>
</evidence>
<proteinExistence type="predicted"/>